<dbReference type="RefSeq" id="WP_272005446.1">
    <property type="nucleotide sequence ID" value="NZ_JAQNDN010000021.1"/>
</dbReference>
<gene>
    <name evidence="3" type="ORF">POL58_35065</name>
</gene>
<dbReference type="EMBL" id="JAQNDN010000021">
    <property type="protein sequence ID" value="MDC0673028.1"/>
    <property type="molecule type" value="Genomic_DNA"/>
</dbReference>
<keyword evidence="4" id="KW-1185">Reference proteome</keyword>
<evidence type="ECO:0000313" key="3">
    <source>
        <dbReference type="EMBL" id="MDC0673028.1"/>
    </source>
</evidence>
<feature type="chain" id="PRO_5046114891" description="Outer membrane protein beta-barrel domain-containing protein" evidence="2">
    <location>
        <begin position="18"/>
        <end position="317"/>
    </location>
</feature>
<evidence type="ECO:0008006" key="5">
    <source>
        <dbReference type="Google" id="ProtNLM"/>
    </source>
</evidence>
<feature type="region of interest" description="Disordered" evidence="1">
    <location>
        <begin position="15"/>
        <end position="103"/>
    </location>
</feature>
<name>A0ABT5BHY5_9BACT</name>
<comment type="caution">
    <text evidence="3">The sequence shown here is derived from an EMBL/GenBank/DDBJ whole genome shotgun (WGS) entry which is preliminary data.</text>
</comment>
<sequence length="317" mass="33396">MSSLTLALVLSFAPAPADRSGAAEAPTAVEAWSPTPGETAAPAPAPAPAPATAAPTPMPLPMPVPAPAPEQPPVAAAGPPPPPPTAGAPTPPPSRQRTWPDRPIRWRLDIAGEIGTSIIRDPAWRAFDYNRSAFNAGGSVRGDFRLGKGRVFLGGGATFRRFGSYGGIYDAIDMDITVRDVLAFLRLSIVAVEGVDVFVQAGGGPSFASLSTYTYGDYDASYMYSGGSNAYQRNVLGMGDGQAGLALYLPKKWLPRRGASRATAGLEFAAGYTFRSKLAVRPALSVDEDPIPTHTSDFGDVAVRGFLWRFGLFVRFQ</sequence>
<protein>
    <recommendedName>
        <fullName evidence="5">Outer membrane protein beta-barrel domain-containing protein</fullName>
    </recommendedName>
</protein>
<proteinExistence type="predicted"/>
<reference evidence="3 4" key="1">
    <citation type="submission" date="2022-11" db="EMBL/GenBank/DDBJ databases">
        <title>Minimal conservation of predation-associated metabolite biosynthetic gene clusters underscores biosynthetic potential of Myxococcota including descriptions for ten novel species: Archangium lansinium sp. nov., Myxococcus landrumus sp. nov., Nannocystis bai.</title>
        <authorList>
            <person name="Ahearne A."/>
            <person name="Stevens C."/>
            <person name="Dowd S."/>
        </authorList>
    </citation>
    <scope>NUCLEOTIDE SEQUENCE [LARGE SCALE GENOMIC DNA]</scope>
    <source>
        <strain evidence="3 4">NCELM</strain>
    </source>
</reference>
<evidence type="ECO:0000256" key="2">
    <source>
        <dbReference type="SAM" id="SignalP"/>
    </source>
</evidence>
<feature type="compositionally biased region" description="Pro residues" evidence="1">
    <location>
        <begin position="56"/>
        <end position="94"/>
    </location>
</feature>
<accession>A0ABT5BHY5</accession>
<evidence type="ECO:0000313" key="4">
    <source>
        <dbReference type="Proteomes" id="UP001217838"/>
    </source>
</evidence>
<organism evidence="3 4">
    <name type="scientific">Nannocystis radixulma</name>
    <dbReference type="NCBI Taxonomy" id="2995305"/>
    <lineage>
        <taxon>Bacteria</taxon>
        <taxon>Pseudomonadati</taxon>
        <taxon>Myxococcota</taxon>
        <taxon>Polyangia</taxon>
        <taxon>Nannocystales</taxon>
        <taxon>Nannocystaceae</taxon>
        <taxon>Nannocystis</taxon>
    </lineage>
</organism>
<feature type="signal peptide" evidence="2">
    <location>
        <begin position="1"/>
        <end position="17"/>
    </location>
</feature>
<keyword evidence="2" id="KW-0732">Signal</keyword>
<dbReference type="Proteomes" id="UP001217838">
    <property type="component" value="Unassembled WGS sequence"/>
</dbReference>
<evidence type="ECO:0000256" key="1">
    <source>
        <dbReference type="SAM" id="MobiDB-lite"/>
    </source>
</evidence>